<keyword evidence="5" id="KW-1185">Reference proteome</keyword>
<keyword evidence="2" id="KW-0732">Signal</keyword>
<feature type="compositionally biased region" description="Low complexity" evidence="1">
    <location>
        <begin position="22"/>
        <end position="35"/>
    </location>
</feature>
<feature type="chain" id="PRO_5047096816" evidence="2">
    <location>
        <begin position="20"/>
        <end position="139"/>
    </location>
</feature>
<name>A0ABT1GDP9_9GAMM</name>
<sequence length="139" mass="16256">MTRASLMLLALILLFGAHAALAQEPPETDPETSPSAQQRDDDDEEEAFFGDLEQSKVDSFAEVHPRIRELEQDFVRRLRDREEGQDTREMQRELSEERLEMIEDAGLTSEEYRQILEGMAQSEDLREYIEDQYPEDFEN</sequence>
<feature type="signal peptide" evidence="2">
    <location>
        <begin position="1"/>
        <end position="19"/>
    </location>
</feature>
<gene>
    <name evidence="4" type="ORF">J2T60_002378</name>
</gene>
<reference evidence="4 5" key="1">
    <citation type="submission" date="2022-03" db="EMBL/GenBank/DDBJ databases">
        <title>Genomic Encyclopedia of Type Strains, Phase III (KMG-III): the genomes of soil and plant-associated and newly described type strains.</title>
        <authorList>
            <person name="Whitman W."/>
        </authorList>
    </citation>
    <scope>NUCLEOTIDE SEQUENCE [LARGE SCALE GENOMIC DNA]</scope>
    <source>
        <strain evidence="4 5">BSker1</strain>
    </source>
</reference>
<evidence type="ECO:0000259" key="3">
    <source>
        <dbReference type="Pfam" id="PF13767"/>
    </source>
</evidence>
<feature type="region of interest" description="Disordered" evidence="1">
    <location>
        <begin position="22"/>
        <end position="56"/>
    </location>
</feature>
<dbReference type="Pfam" id="PF13767">
    <property type="entry name" value="DUF4168"/>
    <property type="match status" value="1"/>
</dbReference>
<organism evidence="4 5">
    <name type="scientific">Natronospira proteinivora</name>
    <dbReference type="NCBI Taxonomy" id="1807133"/>
    <lineage>
        <taxon>Bacteria</taxon>
        <taxon>Pseudomonadati</taxon>
        <taxon>Pseudomonadota</taxon>
        <taxon>Gammaproteobacteria</taxon>
        <taxon>Natronospirales</taxon>
        <taxon>Natronospiraceae</taxon>
        <taxon>Natronospira</taxon>
    </lineage>
</organism>
<dbReference type="EMBL" id="JALJYF010000002">
    <property type="protein sequence ID" value="MCP1728378.1"/>
    <property type="molecule type" value="Genomic_DNA"/>
</dbReference>
<feature type="domain" description="DUF4168" evidence="3">
    <location>
        <begin position="54"/>
        <end position="127"/>
    </location>
</feature>
<evidence type="ECO:0000313" key="4">
    <source>
        <dbReference type="EMBL" id="MCP1728378.1"/>
    </source>
</evidence>
<evidence type="ECO:0000256" key="2">
    <source>
        <dbReference type="SAM" id="SignalP"/>
    </source>
</evidence>
<dbReference type="InterPro" id="IPR025433">
    <property type="entry name" value="DUF4168"/>
</dbReference>
<dbReference type="Proteomes" id="UP001523550">
    <property type="component" value="Unassembled WGS sequence"/>
</dbReference>
<evidence type="ECO:0000256" key="1">
    <source>
        <dbReference type="SAM" id="MobiDB-lite"/>
    </source>
</evidence>
<protein>
    <submittedName>
        <fullName evidence="4">TolA-binding protein</fullName>
    </submittedName>
</protein>
<evidence type="ECO:0000313" key="5">
    <source>
        <dbReference type="Proteomes" id="UP001523550"/>
    </source>
</evidence>
<dbReference type="RefSeq" id="WP_253450401.1">
    <property type="nucleotide sequence ID" value="NZ_JALJYF010000002.1"/>
</dbReference>
<comment type="caution">
    <text evidence="4">The sequence shown here is derived from an EMBL/GenBank/DDBJ whole genome shotgun (WGS) entry which is preliminary data.</text>
</comment>
<proteinExistence type="predicted"/>
<accession>A0ABT1GDP9</accession>